<protein>
    <recommendedName>
        <fullName evidence="4">Protein kinase domain-containing protein</fullName>
    </recommendedName>
</protein>
<name>A0A8H5ZIX4_COCSA</name>
<dbReference type="OMA" id="HIIIRWP"/>
<accession>A0A8H5ZIX4</accession>
<dbReference type="EMBL" id="WNKQ01000007">
    <property type="protein sequence ID" value="KAF5850056.1"/>
    <property type="molecule type" value="Genomic_DNA"/>
</dbReference>
<feature type="compositionally biased region" description="Polar residues" evidence="1">
    <location>
        <begin position="1"/>
        <end position="11"/>
    </location>
</feature>
<gene>
    <name evidence="2" type="ORF">GGP41_002290</name>
</gene>
<comment type="caution">
    <text evidence="2">The sequence shown here is derived from an EMBL/GenBank/DDBJ whole genome shotgun (WGS) entry which is preliminary data.</text>
</comment>
<organism evidence="2 3">
    <name type="scientific">Cochliobolus sativus</name>
    <name type="common">Common root rot and spot blotch fungus</name>
    <name type="synonym">Bipolaris sorokiniana</name>
    <dbReference type="NCBI Taxonomy" id="45130"/>
    <lineage>
        <taxon>Eukaryota</taxon>
        <taxon>Fungi</taxon>
        <taxon>Dikarya</taxon>
        <taxon>Ascomycota</taxon>
        <taxon>Pezizomycotina</taxon>
        <taxon>Dothideomycetes</taxon>
        <taxon>Pleosporomycetidae</taxon>
        <taxon>Pleosporales</taxon>
        <taxon>Pleosporineae</taxon>
        <taxon>Pleosporaceae</taxon>
        <taxon>Bipolaris</taxon>
    </lineage>
</organism>
<reference evidence="2" key="1">
    <citation type="submission" date="2019-11" db="EMBL/GenBank/DDBJ databases">
        <title>Bipolaris sorokiniana Genome sequencing.</title>
        <authorList>
            <person name="Wang H."/>
        </authorList>
    </citation>
    <scope>NUCLEOTIDE SEQUENCE</scope>
</reference>
<feature type="region of interest" description="Disordered" evidence="1">
    <location>
        <begin position="1"/>
        <end position="40"/>
    </location>
</feature>
<dbReference type="Proteomes" id="UP000624244">
    <property type="component" value="Unassembled WGS sequence"/>
</dbReference>
<feature type="compositionally biased region" description="Polar residues" evidence="1">
    <location>
        <begin position="18"/>
        <end position="31"/>
    </location>
</feature>
<sequence>MGSAFSTNNTPTDEEPHTNQTMDALPTQETGHQPYHGLPVPAEASMTREDSQTWYAVFFEQANCVPHKDGKHIIIRWPSLPRGQIHDYGRELTGWPVVKIRNVYQRLGEDHARIVRYDGVLDDGSLLVERLWPGPFDLKLPVMAVPVPAKPSRNDKTMLSLYYRWALQGLSALSALHSHRIYPRTFSTQMMWLRSDYSLALTGFVGAEIVGDETDYGEGGSVREELMEFEEEALHGCVQEDIYYWATFVWRLLTNDYTDKSPSAKTGCWEPCCPVEGGCKPYDDNREVFDERFLNNMWQELEEARLGKVLVNAWNRKYTTVDEVAEDIKSTASKMDIVVTNDEVEMDKKWEDVFEVIETGPHPHARILKFKESGSD</sequence>
<evidence type="ECO:0000313" key="2">
    <source>
        <dbReference type="EMBL" id="KAF5850056.1"/>
    </source>
</evidence>
<proteinExistence type="predicted"/>
<dbReference type="AlphaFoldDB" id="A0A8H5ZIX4"/>
<evidence type="ECO:0008006" key="4">
    <source>
        <dbReference type="Google" id="ProtNLM"/>
    </source>
</evidence>
<evidence type="ECO:0000256" key="1">
    <source>
        <dbReference type="SAM" id="MobiDB-lite"/>
    </source>
</evidence>
<evidence type="ECO:0000313" key="3">
    <source>
        <dbReference type="Proteomes" id="UP000624244"/>
    </source>
</evidence>